<dbReference type="OMA" id="WFKVEDC"/>
<dbReference type="PANTHER" id="PTHR47157:SF1">
    <property type="entry name" value="CHROMODOMAIN-HELICASE-DNA-BINDING PROTEIN 1-LIKE"/>
    <property type="match status" value="1"/>
</dbReference>
<accession>A0A915JFB2</accession>
<dbReference type="Gene3D" id="3.40.50.300">
    <property type="entry name" value="P-loop containing nucleotide triphosphate hydrolases"/>
    <property type="match status" value="1"/>
</dbReference>
<dbReference type="Pfam" id="PF00271">
    <property type="entry name" value="Helicase_C"/>
    <property type="match status" value="1"/>
</dbReference>
<feature type="domain" description="Helicase ATP-binding" evidence="4">
    <location>
        <begin position="41"/>
        <end position="204"/>
    </location>
</feature>
<dbReference type="GO" id="GO:0003678">
    <property type="term" value="F:DNA helicase activity"/>
    <property type="evidence" value="ECO:0007669"/>
    <property type="project" value="InterPro"/>
</dbReference>
<feature type="domain" description="Helicase C-terminal" evidence="5">
    <location>
        <begin position="348"/>
        <end position="460"/>
    </location>
</feature>
<dbReference type="GO" id="GO:0005524">
    <property type="term" value="F:ATP binding"/>
    <property type="evidence" value="ECO:0007669"/>
    <property type="project" value="UniProtKB-KW"/>
</dbReference>
<dbReference type="InterPro" id="IPR014001">
    <property type="entry name" value="Helicase_ATP-bd"/>
</dbReference>
<dbReference type="Proteomes" id="UP000887565">
    <property type="component" value="Unplaced"/>
</dbReference>
<organism evidence="6 7">
    <name type="scientific">Romanomermis culicivorax</name>
    <name type="common">Nematode worm</name>
    <dbReference type="NCBI Taxonomy" id="13658"/>
    <lineage>
        <taxon>Eukaryota</taxon>
        <taxon>Metazoa</taxon>
        <taxon>Ecdysozoa</taxon>
        <taxon>Nematoda</taxon>
        <taxon>Enoplea</taxon>
        <taxon>Dorylaimia</taxon>
        <taxon>Mermithida</taxon>
        <taxon>Mermithoidea</taxon>
        <taxon>Mermithidae</taxon>
        <taxon>Romanomermis</taxon>
    </lineage>
</organism>
<keyword evidence="2" id="KW-0378">Hydrolase</keyword>
<dbReference type="PANTHER" id="PTHR47157">
    <property type="entry name" value="CHROMODOMAIN-HELICASE-DNA-BINDING PROTEIN 1-LIKE"/>
    <property type="match status" value="1"/>
</dbReference>
<protein>
    <submittedName>
        <fullName evidence="7">Uncharacterized protein</fullName>
    </submittedName>
</protein>
<dbReference type="InterPro" id="IPR031053">
    <property type="entry name" value="ALC1"/>
</dbReference>
<reference evidence="7" key="1">
    <citation type="submission" date="2022-11" db="UniProtKB">
        <authorList>
            <consortium name="WormBaseParasite"/>
        </authorList>
    </citation>
    <scope>IDENTIFICATION</scope>
</reference>
<dbReference type="AlphaFoldDB" id="A0A915JFB2"/>
<evidence type="ECO:0000259" key="4">
    <source>
        <dbReference type="PROSITE" id="PS51192"/>
    </source>
</evidence>
<evidence type="ECO:0000256" key="1">
    <source>
        <dbReference type="ARBA" id="ARBA00022741"/>
    </source>
</evidence>
<dbReference type="GO" id="GO:0016787">
    <property type="term" value="F:hydrolase activity"/>
    <property type="evidence" value="ECO:0007669"/>
    <property type="project" value="UniProtKB-KW"/>
</dbReference>
<keyword evidence="1" id="KW-0547">Nucleotide-binding</keyword>
<dbReference type="InterPro" id="IPR049730">
    <property type="entry name" value="SNF2/RAD54-like_C"/>
</dbReference>
<evidence type="ECO:0000259" key="5">
    <source>
        <dbReference type="PROSITE" id="PS51194"/>
    </source>
</evidence>
<dbReference type="PROSITE" id="PS51194">
    <property type="entry name" value="HELICASE_CTER"/>
    <property type="match status" value="1"/>
</dbReference>
<dbReference type="GO" id="GO:0006338">
    <property type="term" value="P:chromatin remodeling"/>
    <property type="evidence" value="ECO:0007669"/>
    <property type="project" value="InterPro"/>
</dbReference>
<dbReference type="Pfam" id="PF00176">
    <property type="entry name" value="SNF2-rel_dom"/>
    <property type="match status" value="1"/>
</dbReference>
<keyword evidence="3" id="KW-0067">ATP-binding</keyword>
<name>A0A915JFB2_ROMCU</name>
<dbReference type="InterPro" id="IPR000330">
    <property type="entry name" value="SNF2_N"/>
</dbReference>
<sequence>MSLVSSDLSEKIRDVNCLIEQFSKKRVSLKDYQLDGLRFFIKCYDKGHGAILADEMGLGKTCQAISFLVYLANKIQSAKMLVICPLSVINHWQEELKRFGYGLKPLVYYGNQKERENIIKESKKLEWNIILTTYEMPLRDTSFFKYIPWNCCVVDEGHRLKNAQSLLHNVLKELKIDYYLLLTGTPVQNDLEELYSLLSFTDLNKFSAETKPDYIHKFKKWKISDQNQLRTFLSDYMLRRTKDLVCYLPEMSEVILYHGLSSMQKNLYVAILMKNLGLVEKSLINKQKLLNTLMQLRKCVGHPYLFDGRGFVSASYKYFLHFSRVLGIEPEPFEEGDHLIFNSGKLMVLDALLSYLSKTGHKVLIFSQMVRILDIVQDYMTFKNYTYERLDGSVRGEERFASIKRFNKNQETFAFLLSTRAGGLGLTLTSADTVVFLDSDFNPQNDIQASARAHRIGQSK</sequence>
<dbReference type="InterPro" id="IPR001650">
    <property type="entry name" value="Helicase_C-like"/>
</dbReference>
<evidence type="ECO:0000313" key="7">
    <source>
        <dbReference type="WBParaSite" id="nRc.2.0.1.t24879-RA"/>
    </source>
</evidence>
<dbReference type="GO" id="GO:0006281">
    <property type="term" value="P:DNA repair"/>
    <property type="evidence" value="ECO:0007669"/>
    <property type="project" value="InterPro"/>
</dbReference>
<dbReference type="CDD" id="cd18793">
    <property type="entry name" value="SF2_C_SNF"/>
    <property type="match status" value="1"/>
</dbReference>
<dbReference type="SUPFAM" id="SSF52540">
    <property type="entry name" value="P-loop containing nucleoside triphosphate hydrolases"/>
    <property type="match status" value="2"/>
</dbReference>
<evidence type="ECO:0000313" key="6">
    <source>
        <dbReference type="Proteomes" id="UP000887565"/>
    </source>
</evidence>
<keyword evidence="6" id="KW-1185">Reference proteome</keyword>
<dbReference type="Gene3D" id="3.40.50.10810">
    <property type="entry name" value="Tandem AAA-ATPase domain"/>
    <property type="match status" value="1"/>
</dbReference>
<evidence type="ECO:0000256" key="3">
    <source>
        <dbReference type="ARBA" id="ARBA00022840"/>
    </source>
</evidence>
<evidence type="ECO:0000256" key="2">
    <source>
        <dbReference type="ARBA" id="ARBA00022801"/>
    </source>
</evidence>
<dbReference type="SMART" id="SM00490">
    <property type="entry name" value="HELICc"/>
    <property type="match status" value="1"/>
</dbReference>
<dbReference type="InterPro" id="IPR038718">
    <property type="entry name" value="SNF2-like_sf"/>
</dbReference>
<dbReference type="InterPro" id="IPR027417">
    <property type="entry name" value="P-loop_NTPase"/>
</dbReference>
<dbReference type="SMART" id="SM00487">
    <property type="entry name" value="DEXDc"/>
    <property type="match status" value="1"/>
</dbReference>
<dbReference type="PROSITE" id="PS51192">
    <property type="entry name" value="HELICASE_ATP_BIND_1"/>
    <property type="match status" value="1"/>
</dbReference>
<proteinExistence type="predicted"/>
<dbReference type="WBParaSite" id="nRc.2.0.1.t24879-RA">
    <property type="protein sequence ID" value="nRc.2.0.1.t24879-RA"/>
    <property type="gene ID" value="nRc.2.0.1.g24879"/>
</dbReference>